<gene>
    <name evidence="1" type="ORF">RF679_01345</name>
</gene>
<evidence type="ECO:0000313" key="1">
    <source>
        <dbReference type="EMBL" id="WMW80941.1"/>
    </source>
</evidence>
<dbReference type="EMBL" id="CP133720">
    <property type="protein sequence ID" value="WMW80941.1"/>
    <property type="molecule type" value="Genomic_DNA"/>
</dbReference>
<reference evidence="1" key="1">
    <citation type="submission" date="2023-09" db="EMBL/GenBank/DDBJ databases">
        <title>Undibacterium sp. 20NA77.5 isolated from freshwater.</title>
        <authorList>
            <person name="Le V."/>
            <person name="Ko S.-R."/>
            <person name="Ahn C.-Y."/>
            <person name="Oh H.-M."/>
        </authorList>
    </citation>
    <scope>NUCLEOTIDE SEQUENCE</scope>
    <source>
        <strain evidence="1">20NA77.5</strain>
    </source>
</reference>
<organism evidence="1 2">
    <name type="scientific">Undibacterium cyanobacteriorum</name>
    <dbReference type="NCBI Taxonomy" id="3073561"/>
    <lineage>
        <taxon>Bacteria</taxon>
        <taxon>Pseudomonadati</taxon>
        <taxon>Pseudomonadota</taxon>
        <taxon>Betaproteobacteria</taxon>
        <taxon>Burkholderiales</taxon>
        <taxon>Oxalobacteraceae</taxon>
        <taxon>Undibacterium</taxon>
    </lineage>
</organism>
<protein>
    <recommendedName>
        <fullName evidence="3">R body protein</fullName>
    </recommendedName>
</protein>
<dbReference type="RefSeq" id="WP_309482432.1">
    <property type="nucleotide sequence ID" value="NZ_CP133720.1"/>
</dbReference>
<accession>A0ABY9RJ36</accession>
<evidence type="ECO:0000313" key="2">
    <source>
        <dbReference type="Proteomes" id="UP001181355"/>
    </source>
</evidence>
<proteinExistence type="predicted"/>
<sequence length="117" mass="12197">MSDITTVNPQILNTLDVLQQTTMLSSVIKHAGAGKAYQSVAQSAAMAIQDATDNMRNMNTMSATAMGVALAQMIATKDPAFAQVITQAQSVATSGMQSFAQIGQDASTLLNNFPVGD</sequence>
<dbReference type="Proteomes" id="UP001181355">
    <property type="component" value="Chromosome"/>
</dbReference>
<evidence type="ECO:0008006" key="3">
    <source>
        <dbReference type="Google" id="ProtNLM"/>
    </source>
</evidence>
<keyword evidence="2" id="KW-1185">Reference proteome</keyword>
<name>A0ABY9RJ36_9BURK</name>